<keyword evidence="2" id="KW-1133">Transmembrane helix</keyword>
<reference evidence="3" key="2">
    <citation type="submission" date="2022-02" db="EMBL/GenBank/DDBJ databases">
        <authorList>
            <person name="Elcheninov A.G."/>
            <person name="Sorokin D.Y."/>
            <person name="Kublanov I.V."/>
        </authorList>
    </citation>
    <scope>NUCLEOTIDE SEQUENCE</scope>
    <source>
        <strain evidence="3">AArc-St2</strain>
    </source>
</reference>
<dbReference type="InterPro" id="IPR056613">
    <property type="entry name" value="DUF7287"/>
</dbReference>
<proteinExistence type="predicted"/>
<dbReference type="RefSeq" id="WP_250586093.1">
    <property type="nucleotide sequence ID" value="NZ_JAKRVX010000011.1"/>
</dbReference>
<feature type="region of interest" description="Disordered" evidence="1">
    <location>
        <begin position="120"/>
        <end position="145"/>
    </location>
</feature>
<evidence type="ECO:0000313" key="4">
    <source>
        <dbReference type="Proteomes" id="UP001203207"/>
    </source>
</evidence>
<evidence type="ECO:0000256" key="1">
    <source>
        <dbReference type="SAM" id="MobiDB-lite"/>
    </source>
</evidence>
<dbReference type="AlphaFoldDB" id="A0AAE3G2C4"/>
<reference evidence="3" key="1">
    <citation type="journal article" date="2022" name="Syst. Appl. Microbiol.">
        <title>Natronocalculus amylovorans gen. nov., sp. nov., and Natranaeroarchaeum aerophilus sp. nov., dominant culturable amylolytic natronoarchaea from hypersaline soda lakes in southwestern Siberia.</title>
        <authorList>
            <person name="Sorokin D.Y."/>
            <person name="Elcheninov A.G."/>
            <person name="Khizhniak T.V."/>
            <person name="Koenen M."/>
            <person name="Bale N.J."/>
            <person name="Damste J.S.S."/>
            <person name="Kublanov I.V."/>
        </authorList>
    </citation>
    <scope>NUCLEOTIDE SEQUENCE</scope>
    <source>
        <strain evidence="3">AArc-St2</strain>
    </source>
</reference>
<sequence>MIDEQRGQTTLDFAIGASVFLLAVAFVVAFIPSMFEPFRGGDGALFIVADRTAGYLVEDALVYAVSEPAVLDAGCTIAFFSQSSGDDCRFEMDGEIGAVVGVHGSQPVDRSVNITVHELSTGPATPIETEDGEPLTGGDPDPPSDAVVSSRVVTIGDTSRIASESAEFRLTVRVW</sequence>
<accession>A0AAE3G2C4</accession>
<evidence type="ECO:0000313" key="3">
    <source>
        <dbReference type="EMBL" id="MCL9818404.1"/>
    </source>
</evidence>
<keyword evidence="2" id="KW-0472">Membrane</keyword>
<organism evidence="3 4">
    <name type="scientific">Natronocalculus amylovorans</name>
    <dbReference type="NCBI Taxonomy" id="2917812"/>
    <lineage>
        <taxon>Archaea</taxon>
        <taxon>Methanobacteriati</taxon>
        <taxon>Methanobacteriota</taxon>
        <taxon>Stenosarchaea group</taxon>
        <taxon>Halobacteria</taxon>
        <taxon>Halobacteriales</taxon>
        <taxon>Haloferacaceae</taxon>
        <taxon>Natronocalculus</taxon>
    </lineage>
</organism>
<dbReference type="Pfam" id="PF23958">
    <property type="entry name" value="DUF7287"/>
    <property type="match status" value="1"/>
</dbReference>
<protein>
    <submittedName>
        <fullName evidence="3">Uncharacterized protein</fullName>
    </submittedName>
</protein>
<comment type="caution">
    <text evidence="3">The sequence shown here is derived from an EMBL/GenBank/DDBJ whole genome shotgun (WGS) entry which is preliminary data.</text>
</comment>
<dbReference type="Proteomes" id="UP001203207">
    <property type="component" value="Unassembled WGS sequence"/>
</dbReference>
<dbReference type="EMBL" id="JAKRVX010000011">
    <property type="protein sequence ID" value="MCL9818404.1"/>
    <property type="molecule type" value="Genomic_DNA"/>
</dbReference>
<evidence type="ECO:0000256" key="2">
    <source>
        <dbReference type="SAM" id="Phobius"/>
    </source>
</evidence>
<gene>
    <name evidence="3" type="ORF">AArcSt2_15795</name>
</gene>
<keyword evidence="2" id="KW-0812">Transmembrane</keyword>
<keyword evidence="4" id="KW-1185">Reference proteome</keyword>
<name>A0AAE3G2C4_9EURY</name>
<feature type="transmembrane region" description="Helical" evidence="2">
    <location>
        <begin position="13"/>
        <end position="31"/>
    </location>
</feature>